<keyword evidence="3 4" id="KW-0408">Iron</keyword>
<dbReference type="HOGENOM" id="CLU_1577785_0_0_6"/>
<evidence type="ECO:0000256" key="1">
    <source>
        <dbReference type="ARBA" id="ARBA00022617"/>
    </source>
</evidence>
<dbReference type="InterPro" id="IPR036909">
    <property type="entry name" value="Cyt_c-like_dom_sf"/>
</dbReference>
<evidence type="ECO:0000256" key="3">
    <source>
        <dbReference type="ARBA" id="ARBA00023004"/>
    </source>
</evidence>
<keyword evidence="5" id="KW-0732">Signal</keyword>
<dbReference type="OrthoDB" id="9793634at2"/>
<keyword evidence="8" id="KW-1185">Reference proteome</keyword>
<dbReference type="eggNOG" id="COG2010">
    <property type="taxonomic scope" value="Bacteria"/>
</dbReference>
<feature type="chain" id="PRO_5002870622" description="Cytochrome c domain-containing protein" evidence="5">
    <location>
        <begin position="31"/>
        <end position="169"/>
    </location>
</feature>
<sequence length="169" mass="18410" precursor="true">MLNLNGKTLLRSALFAVACSTALMGGPVMSQDQVPQWVPGEPYPREGLRAYACHDYNLPCGKMGSPEIEQVKYTGPRDGDAEKGERIALNVRWGNCLACHSLPKGHEGGTIGPNLSNYGARGLPFEYTFQRIWDGRVYSPNAHMPVYGPNGVLSVEDILDVIAFIESGK</sequence>
<evidence type="ECO:0000256" key="2">
    <source>
        <dbReference type="ARBA" id="ARBA00022723"/>
    </source>
</evidence>
<evidence type="ECO:0000256" key="4">
    <source>
        <dbReference type="PROSITE-ProRule" id="PRU00433"/>
    </source>
</evidence>
<gene>
    <name evidence="7" type="ordered locus">Tgr7_0314</name>
</gene>
<dbReference type="PROSITE" id="PS51007">
    <property type="entry name" value="CYTC"/>
    <property type="match status" value="1"/>
</dbReference>
<keyword evidence="2 4" id="KW-0479">Metal-binding</keyword>
<keyword evidence="1 4" id="KW-0349">Heme</keyword>
<protein>
    <recommendedName>
        <fullName evidence="6">Cytochrome c domain-containing protein</fullName>
    </recommendedName>
</protein>
<evidence type="ECO:0000259" key="6">
    <source>
        <dbReference type="PROSITE" id="PS51007"/>
    </source>
</evidence>
<dbReference type="GO" id="GO:0046872">
    <property type="term" value="F:metal ion binding"/>
    <property type="evidence" value="ECO:0007669"/>
    <property type="project" value="UniProtKB-KW"/>
</dbReference>
<proteinExistence type="predicted"/>
<dbReference type="GO" id="GO:0020037">
    <property type="term" value="F:heme binding"/>
    <property type="evidence" value="ECO:0007669"/>
    <property type="project" value="InterPro"/>
</dbReference>
<name>B8GUQ1_THISH</name>
<evidence type="ECO:0000313" key="7">
    <source>
        <dbReference type="EMBL" id="ACL71412.1"/>
    </source>
</evidence>
<organism evidence="7 8">
    <name type="scientific">Thioalkalivibrio sulfidiphilus (strain HL-EbGR7)</name>
    <dbReference type="NCBI Taxonomy" id="396588"/>
    <lineage>
        <taxon>Bacteria</taxon>
        <taxon>Pseudomonadati</taxon>
        <taxon>Pseudomonadota</taxon>
        <taxon>Gammaproteobacteria</taxon>
        <taxon>Chromatiales</taxon>
        <taxon>Ectothiorhodospiraceae</taxon>
        <taxon>Thioalkalivibrio</taxon>
    </lineage>
</organism>
<dbReference type="Proteomes" id="UP000002383">
    <property type="component" value="Chromosome"/>
</dbReference>
<dbReference type="InterPro" id="IPR030999">
    <property type="entry name" value="Thiosulf_SoxX"/>
</dbReference>
<dbReference type="SUPFAM" id="SSF46626">
    <property type="entry name" value="Cytochrome c"/>
    <property type="match status" value="1"/>
</dbReference>
<reference evidence="7 8" key="1">
    <citation type="journal article" date="2011" name="Stand. Genomic Sci.">
        <title>Complete genome sequence of 'Thioalkalivibrio sulfidophilus' HL-EbGr7.</title>
        <authorList>
            <person name="Muyzer G."/>
            <person name="Sorokin D.Y."/>
            <person name="Mavromatis K."/>
            <person name="Lapidus A."/>
            <person name="Clum A."/>
            <person name="Ivanova N."/>
            <person name="Pati A."/>
            <person name="d'Haeseleer P."/>
            <person name="Woyke T."/>
            <person name="Kyrpides N.C."/>
        </authorList>
    </citation>
    <scope>NUCLEOTIDE SEQUENCE [LARGE SCALE GENOMIC DNA]</scope>
    <source>
        <strain evidence="7 8">HL-EbGR7</strain>
    </source>
</reference>
<dbReference type="AlphaFoldDB" id="B8GUQ1"/>
<accession>B8GUQ1</accession>
<evidence type="ECO:0000256" key="5">
    <source>
        <dbReference type="SAM" id="SignalP"/>
    </source>
</evidence>
<dbReference type="STRING" id="396588.Tgr7_0314"/>
<dbReference type="KEGG" id="tgr:Tgr7_0314"/>
<dbReference type="Gene3D" id="1.10.760.10">
    <property type="entry name" value="Cytochrome c-like domain"/>
    <property type="match status" value="1"/>
</dbReference>
<dbReference type="NCBIfam" id="TIGR04485">
    <property type="entry name" value="thiosulf_SoxX"/>
    <property type="match status" value="1"/>
</dbReference>
<dbReference type="Pfam" id="PF00034">
    <property type="entry name" value="Cytochrom_C"/>
    <property type="match status" value="1"/>
</dbReference>
<evidence type="ECO:0000313" key="8">
    <source>
        <dbReference type="Proteomes" id="UP000002383"/>
    </source>
</evidence>
<feature type="signal peptide" evidence="5">
    <location>
        <begin position="1"/>
        <end position="30"/>
    </location>
</feature>
<feature type="domain" description="Cytochrome c" evidence="6">
    <location>
        <begin position="79"/>
        <end position="169"/>
    </location>
</feature>
<dbReference type="GO" id="GO:0009055">
    <property type="term" value="F:electron transfer activity"/>
    <property type="evidence" value="ECO:0007669"/>
    <property type="project" value="InterPro"/>
</dbReference>
<dbReference type="InterPro" id="IPR009056">
    <property type="entry name" value="Cyt_c-like_dom"/>
</dbReference>
<dbReference type="EMBL" id="CP001339">
    <property type="protein sequence ID" value="ACL71412.1"/>
    <property type="molecule type" value="Genomic_DNA"/>
</dbReference>